<feature type="region of interest" description="Disordered" evidence="1">
    <location>
        <begin position="34"/>
        <end position="86"/>
    </location>
</feature>
<evidence type="ECO:0008006" key="5">
    <source>
        <dbReference type="Google" id="ProtNLM"/>
    </source>
</evidence>
<keyword evidence="4" id="KW-1185">Reference proteome</keyword>
<evidence type="ECO:0000313" key="4">
    <source>
        <dbReference type="Proteomes" id="UP001589890"/>
    </source>
</evidence>
<keyword evidence="2" id="KW-0732">Signal</keyword>
<evidence type="ECO:0000256" key="1">
    <source>
        <dbReference type="SAM" id="MobiDB-lite"/>
    </source>
</evidence>
<feature type="signal peptide" evidence="2">
    <location>
        <begin position="1"/>
        <end position="29"/>
    </location>
</feature>
<name>A0ABV6QJJ3_9ACTN</name>
<proteinExistence type="predicted"/>
<comment type="caution">
    <text evidence="3">The sequence shown here is derived from an EMBL/GenBank/DDBJ whole genome shotgun (WGS) entry which is preliminary data.</text>
</comment>
<feature type="compositionally biased region" description="Low complexity" evidence="1">
    <location>
        <begin position="67"/>
        <end position="86"/>
    </location>
</feature>
<accession>A0ABV6QJJ3</accession>
<sequence length="429" mass="44513">MKKHLATLASGLTATALLFPLLGPLPANATKTAGTANAGGSSDLGTSGAGDSAGLGTARAGGSTGPGAARDTAGARDAGGSAGRASAGTAAGSVRAAVSLTTPPVGAYGSNARFSGTAWRYGTQTKLAGATIVLQRAPHGKATWINLTSARTTATGTFAMGVTLSGGYDYRAYYAGSTTYTSAVSAAKFVFVSWKVILDGLSTTDNAQSNSNNGTLNAKGRVYPAPPTGTTVWLQKYDPVSKKWKDFTSGKVSGNTIAIKTDIRGNVSTWRLSVPSRNYYFTGSSNSKQFAHYVWRGLFSRGAVAVGGTEGGSFHVWADQDPLGGIALARSERGGLFWAEIRTTGCLTVEIGMHNYSNQQRPGQPTDMRFVIRQDGELFRSVVLKPGGDISGGQLRPIGGIQRIRLEIQDAGHTGEPLGEWRSSVLCSN</sequence>
<feature type="chain" id="PRO_5046555527" description="Glycosyl hydrolase family 98 putative carbohydrate-binding module domain-containing protein" evidence="2">
    <location>
        <begin position="30"/>
        <end position="429"/>
    </location>
</feature>
<gene>
    <name evidence="3" type="ORF">ACFFGN_12130</name>
</gene>
<organism evidence="3 4">
    <name type="scientific">Kribbella deserti</name>
    <dbReference type="NCBI Taxonomy" id="1926257"/>
    <lineage>
        <taxon>Bacteria</taxon>
        <taxon>Bacillati</taxon>
        <taxon>Actinomycetota</taxon>
        <taxon>Actinomycetes</taxon>
        <taxon>Propionibacteriales</taxon>
        <taxon>Kribbellaceae</taxon>
        <taxon>Kribbella</taxon>
    </lineage>
</organism>
<dbReference type="RefSeq" id="WP_380046575.1">
    <property type="nucleotide sequence ID" value="NZ_JBHLTC010000014.1"/>
</dbReference>
<evidence type="ECO:0000313" key="3">
    <source>
        <dbReference type="EMBL" id="MFC0624815.1"/>
    </source>
</evidence>
<reference evidence="3 4" key="1">
    <citation type="submission" date="2024-09" db="EMBL/GenBank/DDBJ databases">
        <authorList>
            <person name="Sun Q."/>
            <person name="Mori K."/>
        </authorList>
    </citation>
    <scope>NUCLEOTIDE SEQUENCE [LARGE SCALE GENOMIC DNA]</scope>
    <source>
        <strain evidence="3 4">CGMCC 1.15906</strain>
    </source>
</reference>
<dbReference type="Proteomes" id="UP001589890">
    <property type="component" value="Unassembled WGS sequence"/>
</dbReference>
<protein>
    <recommendedName>
        <fullName evidence="5">Glycosyl hydrolase family 98 putative carbohydrate-binding module domain-containing protein</fullName>
    </recommendedName>
</protein>
<dbReference type="EMBL" id="JBHLTC010000014">
    <property type="protein sequence ID" value="MFC0624815.1"/>
    <property type="molecule type" value="Genomic_DNA"/>
</dbReference>
<evidence type="ECO:0000256" key="2">
    <source>
        <dbReference type="SAM" id="SignalP"/>
    </source>
</evidence>